<evidence type="ECO:0000256" key="1">
    <source>
        <dbReference type="ARBA" id="ARBA00004123"/>
    </source>
</evidence>
<evidence type="ECO:0000256" key="5">
    <source>
        <dbReference type="ARBA" id="ARBA00023242"/>
    </source>
</evidence>
<evidence type="ECO:0000256" key="2">
    <source>
        <dbReference type="ARBA" id="ARBA00023015"/>
    </source>
</evidence>
<comment type="subcellular location">
    <subcellularLocation>
        <location evidence="1">Nucleus</location>
    </subcellularLocation>
</comment>
<keyword evidence="5" id="KW-0539">Nucleus</keyword>
<dbReference type="GO" id="GO:0005634">
    <property type="term" value="C:nucleus"/>
    <property type="evidence" value="ECO:0007669"/>
    <property type="project" value="UniProtKB-SubCell"/>
</dbReference>
<dbReference type="EMBL" id="KK121339">
    <property type="protein sequence ID" value="KFM80255.1"/>
    <property type="molecule type" value="Genomic_DNA"/>
</dbReference>
<proteinExistence type="predicted"/>
<dbReference type="PANTHER" id="PTHR10985">
    <property type="entry name" value="BASIC HELIX-LOOP-HELIX TRANSCRIPTION FACTOR, HES-RELATED"/>
    <property type="match status" value="1"/>
</dbReference>
<dbReference type="OMA" id="INSCLMQ"/>
<reference evidence="8 9" key="1">
    <citation type="submission" date="2013-11" db="EMBL/GenBank/DDBJ databases">
        <title>Genome sequencing of Stegodyphus mimosarum.</title>
        <authorList>
            <person name="Bechsgaard J."/>
        </authorList>
    </citation>
    <scope>NUCLEOTIDE SEQUENCE [LARGE SCALE GENOMIC DNA]</scope>
</reference>
<dbReference type="InterPro" id="IPR050370">
    <property type="entry name" value="HES_HEY"/>
</dbReference>
<evidence type="ECO:0000313" key="8">
    <source>
        <dbReference type="EMBL" id="KFM80255.1"/>
    </source>
</evidence>
<dbReference type="Gene3D" id="4.10.280.10">
    <property type="entry name" value="Helix-loop-helix DNA-binding domain"/>
    <property type="match status" value="1"/>
</dbReference>
<organism evidence="8 9">
    <name type="scientific">Stegodyphus mimosarum</name>
    <name type="common">African social velvet spider</name>
    <dbReference type="NCBI Taxonomy" id="407821"/>
    <lineage>
        <taxon>Eukaryota</taxon>
        <taxon>Metazoa</taxon>
        <taxon>Ecdysozoa</taxon>
        <taxon>Arthropoda</taxon>
        <taxon>Chelicerata</taxon>
        <taxon>Arachnida</taxon>
        <taxon>Araneae</taxon>
        <taxon>Araneomorphae</taxon>
        <taxon>Entelegynae</taxon>
        <taxon>Eresoidea</taxon>
        <taxon>Eresidae</taxon>
        <taxon>Stegodyphus</taxon>
    </lineage>
</organism>
<sequence length="76" mass="8938">MPTKRNRELMDLKHGSGKKASKPLMEKRRRARINHCLAQLKSLVVDPNTTERSRQTKLEKADILELTVRHLHEIKR</sequence>
<dbReference type="AlphaFoldDB" id="A0A087USB6"/>
<dbReference type="Proteomes" id="UP000054359">
    <property type="component" value="Unassembled WGS sequence"/>
</dbReference>
<keyword evidence="9" id="KW-1185">Reference proteome</keyword>
<dbReference type="SMART" id="SM00353">
    <property type="entry name" value="HLH"/>
    <property type="match status" value="1"/>
</dbReference>
<dbReference type="GO" id="GO:0046983">
    <property type="term" value="F:protein dimerization activity"/>
    <property type="evidence" value="ECO:0007669"/>
    <property type="project" value="InterPro"/>
</dbReference>
<accession>A0A087USB6</accession>
<dbReference type="CDD" id="cd11410">
    <property type="entry name" value="bHLH_O_HES"/>
    <property type="match status" value="1"/>
</dbReference>
<dbReference type="InterPro" id="IPR036638">
    <property type="entry name" value="HLH_DNA-bd_sf"/>
</dbReference>
<dbReference type="STRING" id="407821.A0A087USB6"/>
<feature type="region of interest" description="Disordered" evidence="6">
    <location>
        <begin position="1"/>
        <end position="24"/>
    </location>
</feature>
<dbReference type="InterPro" id="IPR011598">
    <property type="entry name" value="bHLH_dom"/>
</dbReference>
<dbReference type="Pfam" id="PF00010">
    <property type="entry name" value="HLH"/>
    <property type="match status" value="1"/>
</dbReference>
<evidence type="ECO:0000256" key="4">
    <source>
        <dbReference type="ARBA" id="ARBA00023163"/>
    </source>
</evidence>
<evidence type="ECO:0000259" key="7">
    <source>
        <dbReference type="PROSITE" id="PS50888"/>
    </source>
</evidence>
<keyword evidence="4" id="KW-0804">Transcription</keyword>
<dbReference type="OrthoDB" id="6085656at2759"/>
<keyword evidence="3" id="KW-0238">DNA-binding</keyword>
<feature type="compositionally biased region" description="Basic and acidic residues" evidence="6">
    <location>
        <begin position="1"/>
        <end position="14"/>
    </location>
</feature>
<dbReference type="PROSITE" id="PS50888">
    <property type="entry name" value="BHLH"/>
    <property type="match status" value="1"/>
</dbReference>
<evidence type="ECO:0000256" key="3">
    <source>
        <dbReference type="ARBA" id="ARBA00023125"/>
    </source>
</evidence>
<feature type="compositionally biased region" description="Basic residues" evidence="6">
    <location>
        <begin position="15"/>
        <end position="24"/>
    </location>
</feature>
<feature type="domain" description="BHLH" evidence="7">
    <location>
        <begin position="17"/>
        <end position="74"/>
    </location>
</feature>
<protein>
    <submittedName>
        <fullName evidence="8">Protein deadpan</fullName>
    </submittedName>
</protein>
<keyword evidence="2" id="KW-0805">Transcription regulation</keyword>
<gene>
    <name evidence="8" type="ORF">X975_02602</name>
</gene>
<dbReference type="GO" id="GO:1990837">
    <property type="term" value="F:sequence-specific double-stranded DNA binding"/>
    <property type="evidence" value="ECO:0007669"/>
    <property type="project" value="UniProtKB-ARBA"/>
</dbReference>
<evidence type="ECO:0000313" key="9">
    <source>
        <dbReference type="Proteomes" id="UP000054359"/>
    </source>
</evidence>
<name>A0A087USB6_STEMI</name>
<feature type="non-terminal residue" evidence="8">
    <location>
        <position position="76"/>
    </location>
</feature>
<dbReference type="SUPFAM" id="SSF47459">
    <property type="entry name" value="HLH, helix-loop-helix DNA-binding domain"/>
    <property type="match status" value="1"/>
</dbReference>
<dbReference type="FunFam" id="4.10.280.10:FF:000009">
    <property type="entry name" value="Transcription factor HES-1"/>
    <property type="match status" value="1"/>
</dbReference>
<evidence type="ECO:0000256" key="6">
    <source>
        <dbReference type="SAM" id="MobiDB-lite"/>
    </source>
</evidence>